<sequence length="66" mass="7523">MCQIRVDSVEAIMEHQGKPFSNTTVNGKSWSIIFGASAFGTPRRDGQCGMRPVEVRLRRHCSWDKR</sequence>
<proteinExistence type="predicted"/>
<name>A0A8J9VIP6_9NEOP</name>
<reference evidence="1" key="1">
    <citation type="submission" date="2021-12" db="EMBL/GenBank/DDBJ databases">
        <authorList>
            <person name="Martin H S."/>
        </authorList>
    </citation>
    <scope>NUCLEOTIDE SEQUENCE</scope>
</reference>
<gene>
    <name evidence="1" type="ORF">BINO364_LOCUS8281</name>
</gene>
<organism evidence="1 2">
    <name type="scientific">Brenthis ino</name>
    <name type="common">lesser marbled fritillary</name>
    <dbReference type="NCBI Taxonomy" id="405034"/>
    <lineage>
        <taxon>Eukaryota</taxon>
        <taxon>Metazoa</taxon>
        <taxon>Ecdysozoa</taxon>
        <taxon>Arthropoda</taxon>
        <taxon>Hexapoda</taxon>
        <taxon>Insecta</taxon>
        <taxon>Pterygota</taxon>
        <taxon>Neoptera</taxon>
        <taxon>Endopterygota</taxon>
        <taxon>Lepidoptera</taxon>
        <taxon>Glossata</taxon>
        <taxon>Ditrysia</taxon>
        <taxon>Papilionoidea</taxon>
        <taxon>Nymphalidae</taxon>
        <taxon>Heliconiinae</taxon>
        <taxon>Argynnini</taxon>
        <taxon>Brenthis</taxon>
    </lineage>
</organism>
<dbReference type="EMBL" id="OV170223">
    <property type="protein sequence ID" value="CAH0722303.1"/>
    <property type="molecule type" value="Genomic_DNA"/>
</dbReference>
<evidence type="ECO:0000313" key="1">
    <source>
        <dbReference type="EMBL" id="CAH0722303.1"/>
    </source>
</evidence>
<keyword evidence="2" id="KW-1185">Reference proteome</keyword>
<feature type="non-terminal residue" evidence="1">
    <location>
        <position position="66"/>
    </location>
</feature>
<evidence type="ECO:0000313" key="2">
    <source>
        <dbReference type="Proteomes" id="UP000838878"/>
    </source>
</evidence>
<accession>A0A8J9VIP6</accession>
<dbReference type="Proteomes" id="UP000838878">
    <property type="component" value="Chromosome 3"/>
</dbReference>
<dbReference type="AlphaFoldDB" id="A0A8J9VIP6"/>
<protein>
    <submittedName>
        <fullName evidence="1">Uncharacterized protein</fullName>
    </submittedName>
</protein>